<evidence type="ECO:0000313" key="4">
    <source>
        <dbReference type="RefSeq" id="XP_020093717.1"/>
    </source>
</evidence>
<dbReference type="Pfam" id="PF11152">
    <property type="entry name" value="CCB2_CCB4"/>
    <property type="match status" value="1"/>
</dbReference>
<sequence>MRRASFPHHSNPLRTPASHLHLHLHPNSNSHHHHHHHHRRRRRLAIRAQNSHSPQQQLNLSVLRFTLGIPGLDESYLPRWIGAGFGSLILLNHFLSSSSSAVATSAQLRSEALGLCLAAFSLALPYLGRFLEGINSADRQSLPEGSKQIFIMSEELSDTEKEDMAWASYAILRNTNTMSVLIRVNNALCIRGYWNTPEDVSRVAMIELFKSQIQQSGLLDLKDALYFPKFTDSQLGRILPKETLSLLVQPVMSSSKPTTDTTEIEGFVLLASNSNYAYSDKDRAWIRAVASKFQDMTVKEFQGI</sequence>
<dbReference type="AlphaFoldDB" id="A0A6P5FDL0"/>
<dbReference type="GO" id="GO:0010190">
    <property type="term" value="P:cytochrome b6f complex assembly"/>
    <property type="evidence" value="ECO:0007669"/>
    <property type="project" value="InterPro"/>
</dbReference>
<evidence type="ECO:0000313" key="2">
    <source>
        <dbReference type="Proteomes" id="UP000515123"/>
    </source>
</evidence>
<organism evidence="4">
    <name type="scientific">Ananas comosus</name>
    <name type="common">Pineapple</name>
    <name type="synonym">Ananas ananas</name>
    <dbReference type="NCBI Taxonomy" id="4615"/>
    <lineage>
        <taxon>Eukaryota</taxon>
        <taxon>Viridiplantae</taxon>
        <taxon>Streptophyta</taxon>
        <taxon>Embryophyta</taxon>
        <taxon>Tracheophyta</taxon>
        <taxon>Spermatophyta</taxon>
        <taxon>Magnoliopsida</taxon>
        <taxon>Liliopsida</taxon>
        <taxon>Poales</taxon>
        <taxon>Bromeliaceae</taxon>
        <taxon>Bromelioideae</taxon>
        <taxon>Ananas</taxon>
    </lineage>
</organism>
<evidence type="ECO:0000256" key="1">
    <source>
        <dbReference type="SAM" id="MobiDB-lite"/>
    </source>
</evidence>
<protein>
    <submittedName>
        <fullName evidence="3 4">Protein COFACTOR ASSEMBLY OF COMPLEX C SUBUNIT B CCB2, chloroplastic</fullName>
    </submittedName>
</protein>
<name>A0A6P5FDL0_ANACO</name>
<accession>A0A6P5FDL0</accession>
<gene>
    <name evidence="3 4" type="primary">LOC109713867</name>
</gene>
<dbReference type="InterPro" id="IPR021325">
    <property type="entry name" value="CCB2/CCB4"/>
</dbReference>
<evidence type="ECO:0000313" key="3">
    <source>
        <dbReference type="RefSeq" id="XP_020093716.1"/>
    </source>
</evidence>
<dbReference type="RefSeq" id="XP_020093716.1">
    <property type="nucleotide sequence ID" value="XM_020238127.1"/>
</dbReference>
<dbReference type="PANTHER" id="PTHR36403:SF1">
    <property type="entry name" value="PROTEIN COFACTOR ASSEMBLY OF COMPLEX C SUBUNIT B CCB2, CHLOROPLASTIC"/>
    <property type="match status" value="1"/>
</dbReference>
<dbReference type="GeneID" id="109713867"/>
<dbReference type="InterPro" id="IPR044970">
    <property type="entry name" value="CCB2"/>
</dbReference>
<reference evidence="2" key="1">
    <citation type="journal article" date="2015" name="Nat. Genet.">
        <title>The pineapple genome and the evolution of CAM photosynthesis.</title>
        <authorList>
            <person name="Ming R."/>
            <person name="VanBuren R."/>
            <person name="Wai C.M."/>
            <person name="Tang H."/>
            <person name="Schatz M.C."/>
            <person name="Bowers J.E."/>
            <person name="Lyons E."/>
            <person name="Wang M.L."/>
            <person name="Chen J."/>
            <person name="Biggers E."/>
            <person name="Zhang J."/>
            <person name="Huang L."/>
            <person name="Zhang L."/>
            <person name="Miao W."/>
            <person name="Zhang J."/>
            <person name="Ye Z."/>
            <person name="Miao C."/>
            <person name="Lin Z."/>
            <person name="Wang H."/>
            <person name="Zhou H."/>
            <person name="Yim W.C."/>
            <person name="Priest H.D."/>
            <person name="Zheng C."/>
            <person name="Woodhouse M."/>
            <person name="Edger P.P."/>
            <person name="Guyot R."/>
            <person name="Guo H.B."/>
            <person name="Guo H."/>
            <person name="Zheng G."/>
            <person name="Singh R."/>
            <person name="Sharma A."/>
            <person name="Min X."/>
            <person name="Zheng Y."/>
            <person name="Lee H."/>
            <person name="Gurtowski J."/>
            <person name="Sedlazeck F.J."/>
            <person name="Harkess A."/>
            <person name="McKain M.R."/>
            <person name="Liao Z."/>
            <person name="Fang J."/>
            <person name="Liu J."/>
            <person name="Zhang X."/>
            <person name="Zhang Q."/>
            <person name="Hu W."/>
            <person name="Qin Y."/>
            <person name="Wang K."/>
            <person name="Chen L.Y."/>
            <person name="Shirley N."/>
            <person name="Lin Y.R."/>
            <person name="Liu L.Y."/>
            <person name="Hernandez A.G."/>
            <person name="Wright C.L."/>
            <person name="Bulone V."/>
            <person name="Tuskan G.A."/>
            <person name="Heath K."/>
            <person name="Zee F."/>
            <person name="Moore P.H."/>
            <person name="Sunkar R."/>
            <person name="Leebens-Mack J.H."/>
            <person name="Mockler T."/>
            <person name="Bennetzen J.L."/>
            <person name="Freeling M."/>
            <person name="Sankoff D."/>
            <person name="Paterson A.H."/>
            <person name="Zhu X."/>
            <person name="Yang X."/>
            <person name="Smith J.A."/>
            <person name="Cushman J.C."/>
            <person name="Paull R.E."/>
            <person name="Yu Q."/>
        </authorList>
    </citation>
    <scope>NUCLEOTIDE SEQUENCE [LARGE SCALE GENOMIC DNA]</scope>
    <source>
        <strain evidence="2">cv. F153</strain>
    </source>
</reference>
<proteinExistence type="predicted"/>
<dbReference type="PANTHER" id="PTHR36403">
    <property type="entry name" value="PROTEIN COFACTOR ASSEMBLY OF COMPLEX C SUBUNIT B CCB2, CHLOROPLASTIC"/>
    <property type="match status" value="1"/>
</dbReference>
<dbReference type="RefSeq" id="XP_020093717.1">
    <property type="nucleotide sequence ID" value="XM_020238128.1"/>
</dbReference>
<dbReference type="OrthoDB" id="514937at2759"/>
<feature type="compositionally biased region" description="Basic residues" evidence="1">
    <location>
        <begin position="20"/>
        <end position="43"/>
    </location>
</feature>
<feature type="region of interest" description="Disordered" evidence="1">
    <location>
        <begin position="1"/>
        <end position="43"/>
    </location>
</feature>
<dbReference type="Proteomes" id="UP000515123">
    <property type="component" value="Linkage group 8"/>
</dbReference>
<keyword evidence="2" id="KW-1185">Reference proteome</keyword>
<reference evidence="3 4" key="2">
    <citation type="submission" date="2025-04" db="UniProtKB">
        <authorList>
            <consortium name="RefSeq"/>
        </authorList>
    </citation>
    <scope>IDENTIFICATION</scope>
    <source>
        <tissue evidence="3 4">Leaf</tissue>
    </source>
</reference>